<dbReference type="AlphaFoldDB" id="A0AAV6NLK5"/>
<proteinExistence type="predicted"/>
<evidence type="ECO:0008006" key="3">
    <source>
        <dbReference type="Google" id="ProtNLM"/>
    </source>
</evidence>
<dbReference type="EMBL" id="JAGKQH010000004">
    <property type="protein sequence ID" value="KAG6599956.1"/>
    <property type="molecule type" value="Genomic_DNA"/>
</dbReference>
<evidence type="ECO:0000313" key="1">
    <source>
        <dbReference type="EMBL" id="KAG6599956.1"/>
    </source>
</evidence>
<dbReference type="Proteomes" id="UP000685013">
    <property type="component" value="Chromosome 4"/>
</dbReference>
<reference evidence="1 2" key="1">
    <citation type="journal article" date="2021" name="Hortic Res">
        <title>The domestication of Cucurbita argyrosperma as revealed by the genome of its wild relative.</title>
        <authorList>
            <person name="Barrera-Redondo J."/>
            <person name="Sanchez-de la Vega G."/>
            <person name="Aguirre-Liguori J.A."/>
            <person name="Castellanos-Morales G."/>
            <person name="Gutierrez-Guerrero Y.T."/>
            <person name="Aguirre-Dugua X."/>
            <person name="Aguirre-Planter E."/>
            <person name="Tenaillon M.I."/>
            <person name="Lira-Saade R."/>
            <person name="Eguiarte L.E."/>
        </authorList>
    </citation>
    <scope>NUCLEOTIDE SEQUENCE [LARGE SCALE GENOMIC DNA]</scope>
    <source>
        <strain evidence="1">JBR-2021</strain>
    </source>
</reference>
<dbReference type="PANTHER" id="PTHR47673:SF1">
    <property type="entry name" value="ARM REPEAT SUPERFAMILY PROTEIN"/>
    <property type="match status" value="1"/>
</dbReference>
<accession>A0AAV6NLK5</accession>
<protein>
    <recommendedName>
        <fullName evidence="3">ARM repeat superfamily protein</fullName>
    </recommendedName>
</protein>
<name>A0AAV6NLK5_9ROSI</name>
<comment type="caution">
    <text evidence="1">The sequence shown here is derived from an EMBL/GenBank/DDBJ whole genome shotgun (WGS) entry which is preliminary data.</text>
</comment>
<organism evidence="1 2">
    <name type="scientific">Cucurbita argyrosperma subsp. sororia</name>
    <dbReference type="NCBI Taxonomy" id="37648"/>
    <lineage>
        <taxon>Eukaryota</taxon>
        <taxon>Viridiplantae</taxon>
        <taxon>Streptophyta</taxon>
        <taxon>Embryophyta</taxon>
        <taxon>Tracheophyta</taxon>
        <taxon>Spermatophyta</taxon>
        <taxon>Magnoliopsida</taxon>
        <taxon>eudicotyledons</taxon>
        <taxon>Gunneridae</taxon>
        <taxon>Pentapetalae</taxon>
        <taxon>rosids</taxon>
        <taxon>fabids</taxon>
        <taxon>Cucurbitales</taxon>
        <taxon>Cucurbitaceae</taxon>
        <taxon>Cucurbiteae</taxon>
        <taxon>Cucurbita</taxon>
    </lineage>
</organism>
<sequence>MSSILIVIVVECLIEIELISEIEKEAERKVGWLLKLIFAGTATFLGYHIFPYMGDNLLQQSVSLLQVKDPLFKRMGASRLARFSIDGISSPFPLLNCLRLLTIDDEKRMKIVEIGGAQELLNMLGAAKDDRTRKEALKALHAISHSERYVLILKLHNNLDLPCMSRNCDDIGGSTSILKRSFFIFNFPDEAVGALHKAGAILVIKSTPDSAEDTQVNEYKSNLMKRFRDLSYDVSS</sequence>
<evidence type="ECO:0000313" key="2">
    <source>
        <dbReference type="Proteomes" id="UP000685013"/>
    </source>
</evidence>
<keyword evidence="2" id="KW-1185">Reference proteome</keyword>
<feature type="non-terminal residue" evidence="1">
    <location>
        <position position="1"/>
    </location>
</feature>
<dbReference type="PANTHER" id="PTHR47673">
    <property type="entry name" value="ARM REPEAT SUPERFAMILY PROTEIN"/>
    <property type="match status" value="1"/>
</dbReference>
<gene>
    <name evidence="1" type="ORF">SDJN03_05189</name>
</gene>